<reference evidence="6" key="1">
    <citation type="submission" date="2016-10" db="EMBL/GenBank/DDBJ databases">
        <authorList>
            <person name="Varghese N."/>
            <person name="Submissions S."/>
        </authorList>
    </citation>
    <scope>NUCLEOTIDE SEQUENCE [LARGE SCALE GENOMIC DNA]</scope>
    <source>
        <strain evidence="6">DSM 7165</strain>
    </source>
</reference>
<keyword evidence="3" id="KW-0067">ATP-binding</keyword>
<evidence type="ECO:0000256" key="1">
    <source>
        <dbReference type="ARBA" id="ARBA00022741"/>
    </source>
</evidence>
<dbReference type="OrthoDB" id="9778567at2"/>
<keyword evidence="2" id="KW-0378">Hydrolase</keyword>
<feature type="domain" description="Carboxyltransferase" evidence="4">
    <location>
        <begin position="6"/>
        <end position="208"/>
    </location>
</feature>
<dbReference type="InterPro" id="IPR029000">
    <property type="entry name" value="Cyclophilin-like_dom_sf"/>
</dbReference>
<evidence type="ECO:0000259" key="4">
    <source>
        <dbReference type="SMART" id="SM00796"/>
    </source>
</evidence>
<evidence type="ECO:0000256" key="3">
    <source>
        <dbReference type="ARBA" id="ARBA00022840"/>
    </source>
</evidence>
<accession>A0A1H6T8P4</accession>
<dbReference type="PANTHER" id="PTHR34698">
    <property type="entry name" value="5-OXOPROLINASE SUBUNIT B"/>
    <property type="match status" value="1"/>
</dbReference>
<dbReference type="AlphaFoldDB" id="A0A1H6T8P4"/>
<proteinExistence type="predicted"/>
<dbReference type="SUPFAM" id="SSF50891">
    <property type="entry name" value="Cyclophilin-like"/>
    <property type="match status" value="1"/>
</dbReference>
<dbReference type="InterPro" id="IPR010016">
    <property type="entry name" value="PxpB"/>
</dbReference>
<dbReference type="GO" id="GO:0016787">
    <property type="term" value="F:hydrolase activity"/>
    <property type="evidence" value="ECO:0007669"/>
    <property type="project" value="UniProtKB-KW"/>
</dbReference>
<dbReference type="Pfam" id="PF02682">
    <property type="entry name" value="CT_C_D"/>
    <property type="match status" value="1"/>
</dbReference>
<dbReference type="Proteomes" id="UP000242999">
    <property type="component" value="Unassembled WGS sequence"/>
</dbReference>
<dbReference type="Gene3D" id="2.40.100.10">
    <property type="entry name" value="Cyclophilin-like"/>
    <property type="match status" value="1"/>
</dbReference>
<dbReference type="SMART" id="SM00796">
    <property type="entry name" value="AHS1"/>
    <property type="match status" value="1"/>
</dbReference>
<dbReference type="PANTHER" id="PTHR34698:SF2">
    <property type="entry name" value="5-OXOPROLINASE SUBUNIT B"/>
    <property type="match status" value="1"/>
</dbReference>
<dbReference type="EMBL" id="FNYH01000008">
    <property type="protein sequence ID" value="SEI72605.1"/>
    <property type="molecule type" value="Genomic_DNA"/>
</dbReference>
<keyword evidence="6" id="KW-1185">Reference proteome</keyword>
<keyword evidence="1" id="KW-0547">Nucleotide-binding</keyword>
<gene>
    <name evidence="5" type="ORF">SAMN05421831_108128</name>
</gene>
<evidence type="ECO:0000256" key="2">
    <source>
        <dbReference type="ARBA" id="ARBA00022801"/>
    </source>
</evidence>
<protein>
    <submittedName>
        <fullName evidence="5">Sensor histidine kinase inhibitor, KipI family</fullName>
    </submittedName>
</protein>
<dbReference type="RefSeq" id="WP_093310360.1">
    <property type="nucleotide sequence ID" value="NZ_FNYH01000008.1"/>
</dbReference>
<dbReference type="InterPro" id="IPR003833">
    <property type="entry name" value="CT_C_D"/>
</dbReference>
<dbReference type="GO" id="GO:0005524">
    <property type="term" value="F:ATP binding"/>
    <property type="evidence" value="ECO:0007669"/>
    <property type="project" value="UniProtKB-KW"/>
</dbReference>
<name>A0A1H6T8P4_9GAMM</name>
<sequence length="237" mass="26838">MQRLHWQIKRAGLDAWILSLDPHLPHLSLRILCLQSALQSQPWLEIIPGPQSLWVRHPFTKSAEYWYTYLAEHAQRYASTQCPLATLEAARPPAQQHLIPVCYHAEYGLDLAALAQVSQLSCQDIIDLHSQTSYQVLAQGFAPGFAYLGPLPPELIHPRRATPRTQVAAGSVAIAAEYTGIYPLTSPAGWHLLGITPWILFDPQTAYLHPWQLGDEVRFYPISAREYCQHQRHPSRL</sequence>
<evidence type="ECO:0000313" key="6">
    <source>
        <dbReference type="Proteomes" id="UP000242999"/>
    </source>
</evidence>
<organism evidence="5 6">
    <name type="scientific">Allopseudospirillum japonicum</name>
    <dbReference type="NCBI Taxonomy" id="64971"/>
    <lineage>
        <taxon>Bacteria</taxon>
        <taxon>Pseudomonadati</taxon>
        <taxon>Pseudomonadota</taxon>
        <taxon>Gammaproteobacteria</taxon>
        <taxon>Oceanospirillales</taxon>
        <taxon>Oceanospirillaceae</taxon>
        <taxon>Allopseudospirillum</taxon>
    </lineage>
</organism>
<evidence type="ECO:0000313" key="5">
    <source>
        <dbReference type="EMBL" id="SEI72605.1"/>
    </source>
</evidence>
<dbReference type="STRING" id="64971.SAMN05421831_108128"/>